<evidence type="ECO:0008006" key="3">
    <source>
        <dbReference type="Google" id="ProtNLM"/>
    </source>
</evidence>
<sequence length="108" mass="12603">MASKTNNKSSDAKKEAVVFLLDQFICDYIRNEWLHVNRPVLSQAQELGVHRHIIKKILDDQPYRVPMSTLAIICFYKKIALSDFFKLIEIKYGSRINDDFILKTKKDA</sequence>
<organism evidence="1 2">
    <name type="scientific">Flavobacterium frigoris</name>
    <dbReference type="NCBI Taxonomy" id="229204"/>
    <lineage>
        <taxon>Bacteria</taxon>
        <taxon>Pseudomonadati</taxon>
        <taxon>Bacteroidota</taxon>
        <taxon>Flavobacteriia</taxon>
        <taxon>Flavobacteriales</taxon>
        <taxon>Flavobacteriaceae</taxon>
        <taxon>Flavobacterium</taxon>
    </lineage>
</organism>
<protein>
    <recommendedName>
        <fullName evidence="3">HTH cro/C1-type domain-containing protein</fullName>
    </recommendedName>
</protein>
<keyword evidence="2" id="KW-1185">Reference proteome</keyword>
<dbReference type="RefSeq" id="WP_074722226.1">
    <property type="nucleotide sequence ID" value="NZ_CBCRVS010000020.1"/>
</dbReference>
<evidence type="ECO:0000313" key="1">
    <source>
        <dbReference type="EMBL" id="SEQ59208.1"/>
    </source>
</evidence>
<name>A0A1H9HAE0_FLAFI</name>
<evidence type="ECO:0000313" key="2">
    <source>
        <dbReference type="Proteomes" id="UP000183658"/>
    </source>
</evidence>
<dbReference type="OrthoDB" id="711886at2"/>
<dbReference type="EMBL" id="FOFZ01000003">
    <property type="protein sequence ID" value="SEQ59208.1"/>
    <property type="molecule type" value="Genomic_DNA"/>
</dbReference>
<gene>
    <name evidence="1" type="ORF">SAMN05444355_10372</name>
</gene>
<proteinExistence type="predicted"/>
<dbReference type="Proteomes" id="UP000183658">
    <property type="component" value="Unassembled WGS sequence"/>
</dbReference>
<accession>A0A1H9HAE0</accession>
<reference evidence="2" key="1">
    <citation type="submission" date="2016-10" db="EMBL/GenBank/DDBJ databases">
        <authorList>
            <person name="Varghese N."/>
            <person name="Submissions S."/>
        </authorList>
    </citation>
    <scope>NUCLEOTIDE SEQUENCE [LARGE SCALE GENOMIC DNA]</scope>
    <source>
        <strain evidence="2">DSM 15719</strain>
    </source>
</reference>
<dbReference type="AlphaFoldDB" id="A0A1H9HAE0"/>